<feature type="compositionally biased region" description="Low complexity" evidence="1">
    <location>
        <begin position="4993"/>
        <end position="5005"/>
    </location>
</feature>
<dbReference type="SUPFAM" id="SSF51294">
    <property type="entry name" value="Hedgehog/intein (Hint) domain"/>
    <property type="match status" value="1"/>
</dbReference>
<feature type="domain" description="Hint" evidence="2">
    <location>
        <begin position="6884"/>
        <end position="6988"/>
    </location>
</feature>
<feature type="compositionally biased region" description="Polar residues" evidence="1">
    <location>
        <begin position="5859"/>
        <end position="5876"/>
    </location>
</feature>
<evidence type="ECO:0000313" key="4">
    <source>
        <dbReference type="EMBL" id="OLS60222.1"/>
    </source>
</evidence>
<organism evidence="4 5">
    <name type="scientific">Pseudomonas putida</name>
    <name type="common">Arthrobacter siderocapsulatus</name>
    <dbReference type="NCBI Taxonomy" id="303"/>
    <lineage>
        <taxon>Bacteria</taxon>
        <taxon>Pseudomonadati</taxon>
        <taxon>Pseudomonadota</taxon>
        <taxon>Gammaproteobacteria</taxon>
        <taxon>Pseudomonadales</taxon>
        <taxon>Pseudomonadaceae</taxon>
        <taxon>Pseudomonas</taxon>
    </lineage>
</organism>
<dbReference type="GO" id="GO:0003824">
    <property type="term" value="F:catalytic activity"/>
    <property type="evidence" value="ECO:0007669"/>
    <property type="project" value="UniProtKB-ARBA"/>
</dbReference>
<feature type="compositionally biased region" description="Basic and acidic residues" evidence="1">
    <location>
        <begin position="6861"/>
        <end position="6883"/>
    </location>
</feature>
<dbReference type="InterPro" id="IPR011050">
    <property type="entry name" value="Pectin_lyase_fold/virulence"/>
</dbReference>
<dbReference type="NCBIfam" id="TIGR01901">
    <property type="entry name" value="adhes_NPXG"/>
    <property type="match status" value="1"/>
</dbReference>
<dbReference type="Pfam" id="PF05594">
    <property type="entry name" value="Fil_haemagg"/>
    <property type="match status" value="41"/>
</dbReference>
<dbReference type="OrthoDB" id="2664633at2"/>
<name>A0A1Q9QYV7_PSEPU</name>
<dbReference type="Pfam" id="PF13332">
    <property type="entry name" value="Fil_haemagg_2"/>
    <property type="match status" value="4"/>
</dbReference>
<dbReference type="SUPFAM" id="SSF51126">
    <property type="entry name" value="Pectin lyase-like"/>
    <property type="match status" value="1"/>
</dbReference>
<dbReference type="Gene3D" id="2.160.20.10">
    <property type="entry name" value="Single-stranded right-handed beta-helix, Pectin lyase-like"/>
    <property type="match status" value="1"/>
</dbReference>
<evidence type="ECO:0000259" key="2">
    <source>
        <dbReference type="SMART" id="SM00306"/>
    </source>
</evidence>
<accession>A0A1Q9QYV7</accession>
<gene>
    <name evidence="4" type="primary">hpmA</name>
    <name evidence="4" type="ORF">PSEMO_46330</name>
</gene>
<evidence type="ECO:0000313" key="5">
    <source>
        <dbReference type="Proteomes" id="UP000186736"/>
    </source>
</evidence>
<dbReference type="InterPro" id="IPR025157">
    <property type="entry name" value="Hemagglutinin_rpt"/>
</dbReference>
<dbReference type="InterPro" id="IPR012334">
    <property type="entry name" value="Pectin_lyas_fold"/>
</dbReference>
<sequence length="7197" mass="733175">MDVRQYAFLARLPSATVQPRESFCGIPKRALAFLLANVMFWQPIWAQADGIAVSAGNTGLAQAGNGVPIVNIAAPNANGLSHNQFKDYNVDSKGLILNNATDRTQNTQLGGIIVGNPNFSGRAADIILNEVNGGSPSQLRGYTEVAGKSAHVIVANPYGIACDGCGFINTPRVTLSTGKPIIDNGQLSRYQVDQGNVAIQGAGLNATNVDQFEIITRATQINAQLQANKLDIVAGRNDVDARTLAATARAADGSQAPELAIDSSALGGMYVNTIRLVGTEAGVGVKLAGDMMAGGDIQIDANGKLSTGQMSAGGSATVKAREVDAQGTLYAGQNLAISAQGDVTNRQSLAARDSLSIDSSGKLTNQGVIEAGVNADNSRNAQGDLRISAQAIDNSGRTLAASRDLSVETGALANQGGTLSAGRNARVDAGQLDNQNRGRILAGGDLSSTSQTLLNAQGGLLSSGAALSLNSGNLINRNGELSASGQVTLRLASLDNVAGLVSAGQGLDLYVAALLNNSGGGQISSRQQLTASVGSLDQQAGGRLRSDAGMSLDLRHGQLDNRTGVINAAGQLTLDNLAGVDNRQGEISSQRAFTVAASSLDNTAGKLLSDQALTLSIAGALNNAAGLIAAQALQIDAASLFNGQQGTLSSRGTLAARVSGALDNHDGNLSAQGAMQIAVGSLDNSAGRLHGQSGISLDLNHGHWNNQAGLFTAPGQLQLFNLASIANQGGEISSALGFELHGDSLDNRGGKLQSDASLGLVLGGGLDNREGRVTSAATLALNAGSLDNRLGTLTSSTDLHASLAGNLLNQSGLFSAGSHLQLSAVDLINHNGQLTAGATLQLRTAQLDNRNAGRILGSELDASVTGLAQSAGSQLYGKDALTLDLNNGHLDNQAGLISTPGQMLLRNLATVDNRTGEISGSRAFLLAASQLDNRGGKLLGDQLLTLRIAGALDNAAGLVSAARLDGRSASLNNQGGKLSAAADLLFSAEDLLDNRNGELLARELELNAASLDNAQGTLFASERLALALGGTLNNEKGTVRAERNLALHAGQVDNVTGGRISAGERLTASVTGLDQRGDGQLLGQGSLALDLNNGHLNNQGGRLNALGQLQLDNFGSVDNRNGEVSSNLAFVLAATTLDNGSGKLLSEQGLTLRIARLLDNTRGLVSAPSLDIRAGSLTNQLGSLSAGNAITLQTDGLLDNREGKVLAGSSQVSVGGLDNRQGLLQADRGLAISSRTGLDNRQGTLHGGQGVELQGASLDNSGGKLESDGYLNARIAGQMFNQAGLFSSAGDLSLSVAALGNTDGRLYSQAGVTLDLNHGYLDNQRGLVNAPGQLLLRNLGSVDNRGGEISSKLAFELAATDLDNRAGKLLGEQGLTLRIARALDNAAGLVSAARIDGRVGSLGNAGGKLEARDTLLLSADGLLDNTRGELLARDLSLAAATLDNRTGRAQGDNSLAIADTGAVLNAAGNLSAKQLAVNAASLDNAQGTLFASEGLALSLSGTLNNAKGILRGDRNLELRAGQVANTDGGRISASEQLTASVSGLDQHGDGQLLSQGGLTLDLNHGHLNNQGGRINAPGQLLLNNLGTVDNRNAEISSNLAFLLAAGALDNGNGRLLSEQGLTLRIARLLDNSKGQLSAPALNIQVGRLLNHGGSLSAGNALTLAVDEALDNRDGEVLANNATLSLGSLDNRLGLLQADSGLELASSGALDNRQGTLYAGQRLGVGGASLDNAAGRLSSLGSVTLDLNNGRLNNQDGLINAPGQLLLRNLGEVDNQRGEISSQLAFELAATQLDNGNGKLLSEQDLTLRIARALLNGHGRIGAAGVGLHAGSLDNREGLVEARNGLTLAIDGMLGNQQGKLLGAQTSVTSQALGNERGLIQGDASLVLTQTAELLNSDGQLLAGQHLSLAAGSLDNTRGSLTSDGRLDVQVSGQAVNQHGLLAAKGAADLTLGSLDNREAGRISSQANLVLRSGDLDNRGGILAAEQGLKLHAGQVNNGSGGRINSTGQLDASVSGLDQQNDGQLFSQGGVSLDLNAGLLDNRGGRINAPGQLLLNNLGSVDNRGGEISSQLAFLLAAGALDNGNGKLLSEQGLTLRIARLLDNTRGLVSAPTLDIRAGSLVNQSGSLSSAGAISLVVDAALDNQGGKLLADSAVVRAGSLDNRLGLVQSDTRLDLTSAGSVDNRQGTLFARQGANLGAASLSNSDGGRLYGLADVSLDLNGGHLDNQHGLINAPGQLLLNNLGSVANLDGEISSTQAFELAANRFDNGGKLLSEQSLTLRIAQTLDNTKGLIKAAALDVQAGSLLNRQGKLEAGNGLTLRVDSSLDNQQGELLGTTTRVTSITLNNDAGLIQGDKRLNLDLSGAASNAGGRLLAGEALGLNVASLDNNLGRVASDGTLEIAVTGQLLNRDGLLGAVGVLQLSAASLDNQLDGLVSSLSNLTLDATRFDNRGGSVIASGQLQVRGSELDNRQAGLLNSGGAMTLEVHDLDNRAGKITSVSSLTASGNRLDNSGGGRVVANGALQLTLARLDNQNKGMVSGQQSVSITANQIDNAAQGSLYGKTGLSLLLRDGNGLAGQLDNTRGVLRSDAGLGLDLLGLVNDSGRITSASTLLVTAGQGVSNLGGEILGSTALTLTSLGLANSGGRIAADGRLQITTGTLSNQGGRLTSADRFDLSAAQVDNRSGRIASAKALTASVSGLDQRNGGELYSNSALTLDLNNGVLDNSGGLINAPGPLLLRNLAAVHNRGGEISSEQGFDLSAESLDNSGGDLLSDAAIGLIVRQALLNIGGQIAADGLSAEAGSLNNSDGLFSSSANLELKVAGALLNDGGEVSGAGTSLVRAASLGNGNGQVMSDIALDLGVTGALLNQGGTLGAGRQLQVAAGSLDNSHTGSLVSDGSLGLNVTGLLDNQGGSLLAKGVMDLLVGSLDNRGGRLSGQNALTLRGTRLDNRDGVIRANQDLLLRLALLDNRNGLVNGVRGLDLGASELRNQAGLISASGLVRLDAANANNSKGRIASQADLVATVGVLEQQGGELVAQGELSLSGERLDNSANGLVGSSKALKLEVADTDNRGGAISSQLGVNVKGTQLDNSGGKLLAGTRLEVSVTRAINQAKGLLFAQDVNLDAGRLDNGKGTVAAQRGLMLSLSGDLDNAEGSLSSEGSLSLTGKQLDNRAGSISSAGLLTLKGSAGLLNQGGVVESAQALNLTSASLDNGSQGLIKSQGDGSVVTGRFDNSLGGRLIGSAALDLTAGQVSNGGRIASTGALTASFGGLVQQQGELFSNTRLSLDLNGGELTNLGLINAPNLVLSNLGAVSNPGEISSQNAFTLAALSLDNGLGKLVSNQGLTLRIEQLLGNVGGRISAASLDLGSLRLDNSNGLVSSRDALTLVTGDWLRNQGGTLVADGQLGITSASLDNRQGEIAGKALVALHGGDIDNQAGQLIGTEQVTVNAASLDNRGGLLGATKALKLEIGSVDNRGGELTGNSDVTLTGQRLDNSDGGVIFAAGSLTLTVQSVLNRARGQLNGKSVSLGGASLDSNGGGIFAQLPLVLAFTGDLDNRQGTLSSESTLNLSAASVDNSAGSLGSAGDLTLSVTNGVNNSDGELVTDGALVLRSGGLDNSRGSLSAKGAVSVTTGILGNSGGRLNSAQTLDLTASQLNNGGSIGSLKALTASLGGLDQQGGKLSSNTALSLDLNGGRLDNQGGLINTAGPLLFSNLGDVGNRNGEISSAQAFTLAARSLDNDNGRLLSNQALNLVITQALSNLKGLAGAASLGVSAGSVDNREGILNSRGDLQLTSSGLLDNRQQGLVSAAGVLTLTSGDLHNQAGSLLGASAATLTVRALNNSAAGLINSQGGLQLRASSLDSSGGEVSARSNLSLDLGSLLLAGGRIVGDHGVTLDLNGNDLSNTGGLILAKGALTFDRVGAFSNAGGELSTQQSLTLNASSLDNSNGKLIGVQRLILEVGSINNQHGLLSGWQGLSLHGGSLDNRNLGTLSSREGALDVQLTGALLNGGEGALVSLGRMDIGAASLDNAGGVLSSGAALHMAVGSLGNQDGSIDAQQWMTLTGTDLDNSNGRIAGNGSLVLDLDGTLTNTAGEMVSTGSLLLKQAQQVINQRGTFVSRAGLELNAGTFDNSQGGVVAARDQVKLVASSVLRNDAAGQVFSENADVRLQAAELLNQQGQVQGQTGLVLDIAGALNNRNGTLVARSGNLVVQRAGSLGNQAGVLASVAGLVDLSVSGVLDNSQAGVVQGQQLQVLAGTLDNSAGRMAAQTGDVRIRGGNLINAGGGLFAKGLVRVDGLGLNNNNGQLAGNRIELALGDGLSNRSGVIESDTHLLVSASAVDNQGGQLRALGGAGKSDFQVRGGFDNRNGTLEVSSADLTLNAAGLSNVGGAVKHGGTGTFDIATSNVINSGGTLVTRGGLTLTADSWTNSSVIQAGRLTLNINTLEQTAGAELLASESLVGTGVNWNNAGKIISDGSASLNLSSIYQGSGRYSALGDLGLSAGQITLGSASSIAGGAQSTVQASSTLINAGHLTSAGNLNLSAGTLNNTGTLGAGQQLLVSAGTLVNERGLIYSGADMQLLASTFTNRYAQVYSFGSLLIGADQAGGKMSLLDNRSSGIESGGQMTLAATTLNNVRDVLEYSQHEKTETGIERLSCTLIPVIGCDRRNEYQINALWVINETDRLQILAQSEASNIGSGTNLLIEAGKLTNSASSISAAGNLSVTASTIENQGVQAQEIKTSRRVVSYVRETAAAIQLADIFNQRNNPNPSATYESDLANFLRSTYLHLDETSTVLNGSTLDAVIQAGGNITLNATQNINNSVVRPWYSYVAAGAKTAETGAGSAYSTAVSINSQLPPNLAQQYINPLSLPGVQLPDENGSLYRLSKQDASAGAVAQGDTGPRNWTLGAASIDLNQREQAAPVATGRTLTLDDVTQLTADSRQVSVAAREARDVGATIASINVTALGSVSNDAWQSGRSEGSALTRADGIGSQGPAGDSSGSLSASGQNIDLSGIAGERDTRVDVTNPGGNTPGLSTGPRDTTVGVSQQGPDLGIPGLTPGSRDTRIDVAGQHVPGLSTGSRDTTVAGQNGGPDFTLQQRTDQPIPSTPGASTDPALNVPGLSATTRDTTLDGQAATARPDLALPTRGDQSVVQAVPVPAPGAQPHDAVIPAAERPDTPAIDPRSTAVNAPATSQPTAAAGQTIERAQGVPERTAASQPHKYLIETNPVLTELKQFMSSDYLLSGLGYNPDDSAKRLGDGFYEQHLIQQAIVAGAGQRFIAGMTSNEQMFKYLMDNAIASKQQLALTVGVSLTAEQVAALTHDIVWLEEMQVNGEAVLVPVLYMANANNRLAVNGALIAGTDVNLIAGQDLLNVGTLRASNNLSAMAGNDLVNSGLIEAANRVDLLAGNNIVNKAGGIISGRDVSLTTVLGDVINERSVTSHISGDATNNGRRDFLDSAARIEAANDLSINAGQDILNQGGVLQSGRDLGLQAGRDVLLGSTEAINSASAGGRSSQSIQQNGSSVTAGRDFSAVAGRDFTAIASQIEAQRDIDISATGDVTLMSAADEEHSSYTSKKLKTQDDHVSQVSTTLKAGGDVAVSAGQDLALIASRITAGDEAYLFAGDNIRMTTADNLDYSYYEKTKKGSFGKKKSTMSETEADVSVSSSVSAGTKLVISAGEDFNATGAKLNSDGALLVTAGGDINFDAAQDYASQANASSKKSWTSAKSSSSEVTQTRLNGTELLGASIELKADNDILLKAASLRAEEGVKLIAGNDVLIGAAQETQTSAQSQGSSKAGYTFTGWFSATQKSQQSQSTSGQSIGSAISADSIQIRSGSDTTVEGSTLVADRNIDIDAGGNLEITSAENTETSSSKSGSKQVGEVGTSWWQGATGILKQKQADEYSADRQSGSQIASLGGNINLTAGDHYTQTASQLVAPEGDIGITARHVDIQAGYDSMEYSKTTSASRTAIGGTVSIPLLDALRNIQQMGEAAQKTDDGRMLALAAVNAAMSANQALEAGQALMEAPEAGIKLSVNLSDSRSQSESSQSGRNVVSSDVVAGGDVKIVATGDGANSDINGIGSRIEGGGDVVLKADGDINLVAAQNTAHQDSTNRNSGWSAGIGIGFGGAQNGISFELAANAGRGMADGDDVTQTNTYIKGGNSVKLESGGDTTLKGGVVSAEQVKVKVGGDLNIESLQDTSTYTSRQMSASVGVNICVPPFCVGMSSISGGLAAQHMQSDYASVNEQSGIKAGNGGFQVEVAGNTDLKGAIIASTDKAVADGKNTLETGTLTTSAIKNKAEYDASSINLSGGYGGEIGVDGKGNANATANANGPTAPSKGGLSVNTPVVLYAGDSSSSTTESGISGAAVTITNAAGQMELTGQTVEQTVAGINTDVSSDRDGSNKLKPIFDAQEISVNFEIVGKFVQNVSQYIASRAQEIDQKKEQAEKERLLMNAPGMSEADQLKHHSNYQALNQEIRDLDENWGAGGTYRQIATALVAGVSGNVAGSGGQFAQNMVVNYVQQQGSAYIGELVKKGLKEGSPEHAALHAIVGCAGAAASNQGCSSGALGGAASSVLAGLFAEADANETAVEREAKRNLITSLVTGIAAMSDPNGAATANNAATANIDNNWLSTQQYVQYQKELEEAQGTLDHLKVIAKWSGTSVKQDALTAGGIGLGLAESGLQDIKGLAQFLSDPITGLQGIAAIVSDREVRNQLGEEVTASLLGSIERMELALEVGGDDHAVQLGRDLGALLYTVGGVLTAVGGATRAGLSLAKTGVEVSSKALGQMAIKDSQELGVRVAALETKTTKSLDVVTDGKGAGAKGPATGLPSGETKVVGGSPSTDVPKTPSEQVAQNSKGTDLPDKKPETNPQNHPEEPKKDKGPCCFAAGTMVATPAGDRAIETLKIGDVVWTKPEHGGEPFASTVVKTFQRNDQPIYKLTLESTRTSGDVKQEILFVTPSHPFYVPARRDFVPMIELRAGDLLQSLADGATENTSSRVAGVELFKPVGQTYNLTVDVGHTFYVGELKTWVHNEGECDPAGGSAKNPGKVDPPTPKVDVANEFAISVFKDGGVELRYGNPDGVAGLVVNVNKEGVLGFDIRAAQNHPLYEASGTDMFASAMQRLESEGVQVNKIRGAWVQGSDSVNTAQYMKNIASGMSKEDAALNTWTGQISQRYGYGKVDKIETVGEVIYVIFKK</sequence>
<reference evidence="4 5" key="1">
    <citation type="submission" date="2016-10" db="EMBL/GenBank/DDBJ databases">
        <title>Genome Sequence of Pseudomonas putida GM4FR.</title>
        <authorList>
            <person name="Poehlein A."/>
            <person name="Wemheuer F."/>
            <person name="Hollensteiner J."/>
            <person name="Wemheuer B."/>
        </authorList>
    </citation>
    <scope>NUCLEOTIDE SEQUENCE [LARGE SCALE GENOMIC DNA]</scope>
    <source>
        <strain evidence="4 5">GM4FR</strain>
    </source>
</reference>
<dbReference type="Pfam" id="PF07591">
    <property type="entry name" value="PT-HINT"/>
    <property type="match status" value="1"/>
</dbReference>
<dbReference type="RefSeq" id="WP_075805346.1">
    <property type="nucleotide sequence ID" value="NZ_MKZO01000047.1"/>
</dbReference>
<dbReference type="SMART" id="SM00912">
    <property type="entry name" value="Haemagg_act"/>
    <property type="match status" value="1"/>
</dbReference>
<evidence type="ECO:0000259" key="3">
    <source>
        <dbReference type="SMART" id="SM00912"/>
    </source>
</evidence>
<feature type="region of interest" description="Disordered" evidence="1">
    <location>
        <begin position="5857"/>
        <end position="5879"/>
    </location>
</feature>
<evidence type="ECO:0000256" key="1">
    <source>
        <dbReference type="SAM" id="MobiDB-lite"/>
    </source>
</evidence>
<comment type="caution">
    <text evidence="4">The sequence shown here is derived from an EMBL/GenBank/DDBJ whole genome shotgun (WGS) entry which is preliminary data.</text>
</comment>
<feature type="domain" description="Filamentous haemagglutinin FhaB/tRNA nuclease CdiA-like TPS" evidence="3">
    <location>
        <begin position="64"/>
        <end position="185"/>
    </location>
</feature>
<dbReference type="InterPro" id="IPR008638">
    <property type="entry name" value="FhaB/CdiA-like_TPS"/>
</dbReference>
<dbReference type="InterPro" id="IPR003587">
    <property type="entry name" value="Hint_dom_N"/>
</dbReference>
<feature type="region of interest" description="Disordered" evidence="1">
    <location>
        <begin position="5071"/>
        <end position="5099"/>
    </location>
</feature>
<proteinExistence type="predicted"/>
<feature type="region of interest" description="Disordered" evidence="1">
    <location>
        <begin position="6814"/>
        <end position="6885"/>
    </location>
</feature>
<feature type="compositionally biased region" description="Polar residues" evidence="1">
    <location>
        <begin position="4968"/>
        <end position="4977"/>
    </location>
</feature>
<dbReference type="EMBL" id="MKZO01000047">
    <property type="protein sequence ID" value="OLS60222.1"/>
    <property type="molecule type" value="Genomic_DNA"/>
</dbReference>
<dbReference type="InterPro" id="IPR036844">
    <property type="entry name" value="Hint_dom_sf"/>
</dbReference>
<dbReference type="SMART" id="SM00306">
    <property type="entry name" value="HintN"/>
    <property type="match status" value="1"/>
</dbReference>
<dbReference type="InterPro" id="IPR010069">
    <property type="entry name" value="CdiA_FHA1_rpt"/>
</dbReference>
<dbReference type="InterPro" id="IPR008619">
    <property type="entry name" value="Filamentous_hemagglutn_rpt"/>
</dbReference>
<dbReference type="Proteomes" id="UP000186736">
    <property type="component" value="Unassembled WGS sequence"/>
</dbReference>
<dbReference type="CDD" id="cd00081">
    <property type="entry name" value="Hint"/>
    <property type="match status" value="1"/>
</dbReference>
<feature type="region of interest" description="Disordered" evidence="1">
    <location>
        <begin position="4968"/>
        <end position="5040"/>
    </location>
</feature>
<feature type="compositionally biased region" description="Polar residues" evidence="1">
    <location>
        <begin position="5076"/>
        <end position="5086"/>
    </location>
</feature>
<protein>
    <submittedName>
        <fullName evidence="4">Hemolysin</fullName>
    </submittedName>
</protein>
<dbReference type="NCBIfam" id="TIGR01731">
    <property type="entry name" value="fil_hemag_20aa"/>
    <property type="match status" value="111"/>
</dbReference>
<dbReference type="Gene3D" id="2.170.16.10">
    <property type="entry name" value="Hedgehog/Intein (Hint) domain"/>
    <property type="match status" value="1"/>
</dbReference>
<feature type="compositionally biased region" description="Polar residues" evidence="1">
    <location>
        <begin position="6840"/>
        <end position="6859"/>
    </location>
</feature>
<dbReference type="Pfam" id="PF05860">
    <property type="entry name" value="TPS"/>
    <property type="match status" value="1"/>
</dbReference>